<reference evidence="9 10" key="1">
    <citation type="submission" date="2020-03" db="EMBL/GenBank/DDBJ databases">
        <title>Weissella sp. nov., isolated from Cybister lewisianus.</title>
        <authorList>
            <person name="Hyun D.-W."/>
            <person name="Bae J.-W."/>
        </authorList>
    </citation>
    <scope>NUCLEOTIDE SEQUENCE [LARGE SCALE GENOMIC DNA]</scope>
    <source>
        <strain evidence="9 10">HDW19</strain>
    </source>
</reference>
<feature type="transmembrane region" description="Helical" evidence="8">
    <location>
        <begin position="209"/>
        <end position="229"/>
    </location>
</feature>
<feature type="transmembrane region" description="Helical" evidence="8">
    <location>
        <begin position="356"/>
        <end position="376"/>
    </location>
</feature>
<feature type="transmembrane region" description="Helical" evidence="8">
    <location>
        <begin position="279"/>
        <end position="299"/>
    </location>
</feature>
<keyword evidence="2" id="KW-1003">Cell membrane</keyword>
<dbReference type="GO" id="GO:0009103">
    <property type="term" value="P:lipopolysaccharide biosynthetic process"/>
    <property type="evidence" value="ECO:0007669"/>
    <property type="project" value="UniProtKB-ARBA"/>
</dbReference>
<evidence type="ECO:0000313" key="10">
    <source>
        <dbReference type="Proteomes" id="UP000500741"/>
    </source>
</evidence>
<dbReference type="PANTHER" id="PTHR33908:SF11">
    <property type="entry name" value="MEMBRANE PROTEIN"/>
    <property type="match status" value="1"/>
</dbReference>
<keyword evidence="7 8" id="KW-0472">Membrane</keyword>
<protein>
    <submittedName>
        <fullName evidence="9">Glycosyltransferase family 39 protein</fullName>
    </submittedName>
</protein>
<keyword evidence="10" id="KW-1185">Reference proteome</keyword>
<keyword evidence="6 8" id="KW-1133">Transmembrane helix</keyword>
<feature type="transmembrane region" description="Helical" evidence="8">
    <location>
        <begin position="98"/>
        <end position="115"/>
    </location>
</feature>
<dbReference type="Proteomes" id="UP000500741">
    <property type="component" value="Chromosome"/>
</dbReference>
<evidence type="ECO:0000256" key="3">
    <source>
        <dbReference type="ARBA" id="ARBA00022676"/>
    </source>
</evidence>
<keyword evidence="4 9" id="KW-0808">Transferase</keyword>
<dbReference type="KEGG" id="wco:G7084_01710"/>
<evidence type="ECO:0000256" key="1">
    <source>
        <dbReference type="ARBA" id="ARBA00004651"/>
    </source>
</evidence>
<evidence type="ECO:0000256" key="2">
    <source>
        <dbReference type="ARBA" id="ARBA00022475"/>
    </source>
</evidence>
<evidence type="ECO:0000313" key="9">
    <source>
        <dbReference type="EMBL" id="QIL50150.1"/>
    </source>
</evidence>
<evidence type="ECO:0000256" key="7">
    <source>
        <dbReference type="ARBA" id="ARBA00023136"/>
    </source>
</evidence>
<evidence type="ECO:0000256" key="6">
    <source>
        <dbReference type="ARBA" id="ARBA00022989"/>
    </source>
</evidence>
<dbReference type="PANTHER" id="PTHR33908">
    <property type="entry name" value="MANNOSYLTRANSFERASE YKCB-RELATED"/>
    <property type="match status" value="1"/>
</dbReference>
<feature type="transmembrane region" description="Helical" evidence="8">
    <location>
        <begin position="330"/>
        <end position="349"/>
    </location>
</feature>
<sequence length="500" mass="57712">MINKTKIYLSKNYFILIIFILAIFLRVFHFGTIPGGLTTDEAMTGYNAWTLANFQTDMWGHHYPFYLKAWGSGMNALYEYLMLPILKIWTLNIYSERAVSLITSLILLPIFYLFLKKIWNQKVATTGLLLLAINPWAIMIARQGLESNILPCILLIAFTCFVYQHYYWAAAFFALSIYAYSSVLLALPLILGVLYLWSLYQQQMTWFQAFKSAGIFLLIALPMILWFAVNSFNMSAFDLGFFSVERFTMIRKTLGGNPAQNWLLLGTQFDGLWQNATPISAITYIVNLFFAFIGLLMAVKMRQWVLGAWGSGIIALTFSVQGNINRYNLAWLAILALTALGLSKTWQWLSQHSNWLFQWLKILIIVILTLPNLLFLKQYFTTFNNTPAIQKVYNQGFEAALHKAKQQHGPINIIQPGNQRYSLVLFYDRPTPKEFISTVKFAPEKHEFLHITQFTNYTFTKQPIINQQTTVITPNYAHLKLSNEHYTSNKFGIYTVYQPK</sequence>
<accession>A0A6G8AYU2</accession>
<comment type="subcellular location">
    <subcellularLocation>
        <location evidence="1">Cell membrane</location>
        <topology evidence="1">Multi-pass membrane protein</topology>
    </subcellularLocation>
</comment>
<gene>
    <name evidence="9" type="ORF">G7084_01710</name>
</gene>
<feature type="transmembrane region" description="Helical" evidence="8">
    <location>
        <begin position="172"/>
        <end position="197"/>
    </location>
</feature>
<feature type="transmembrane region" description="Helical" evidence="8">
    <location>
        <begin position="12"/>
        <end position="33"/>
    </location>
</feature>
<feature type="transmembrane region" description="Helical" evidence="8">
    <location>
        <begin position="148"/>
        <end position="166"/>
    </location>
</feature>
<evidence type="ECO:0000256" key="8">
    <source>
        <dbReference type="SAM" id="Phobius"/>
    </source>
</evidence>
<keyword evidence="5 8" id="KW-0812">Transmembrane</keyword>
<dbReference type="InterPro" id="IPR050297">
    <property type="entry name" value="LipidA_mod_glycosyltrf_83"/>
</dbReference>
<organism evidence="9 10">
    <name type="scientific">Weissella coleopterorum</name>
    <dbReference type="NCBI Taxonomy" id="2714949"/>
    <lineage>
        <taxon>Bacteria</taxon>
        <taxon>Bacillati</taxon>
        <taxon>Bacillota</taxon>
        <taxon>Bacilli</taxon>
        <taxon>Lactobacillales</taxon>
        <taxon>Lactobacillaceae</taxon>
        <taxon>Weissella</taxon>
    </lineage>
</organism>
<evidence type="ECO:0000256" key="4">
    <source>
        <dbReference type="ARBA" id="ARBA00022679"/>
    </source>
</evidence>
<evidence type="ECO:0000256" key="5">
    <source>
        <dbReference type="ARBA" id="ARBA00022692"/>
    </source>
</evidence>
<keyword evidence="3" id="KW-0328">Glycosyltransferase</keyword>
<dbReference type="EMBL" id="CP049888">
    <property type="protein sequence ID" value="QIL50150.1"/>
    <property type="molecule type" value="Genomic_DNA"/>
</dbReference>
<dbReference type="AlphaFoldDB" id="A0A6G8AYU2"/>
<name>A0A6G8AYU2_9LACO</name>
<proteinExistence type="predicted"/>
<dbReference type="GO" id="GO:0016763">
    <property type="term" value="F:pentosyltransferase activity"/>
    <property type="evidence" value="ECO:0007669"/>
    <property type="project" value="TreeGrafter"/>
</dbReference>
<dbReference type="GO" id="GO:0005886">
    <property type="term" value="C:plasma membrane"/>
    <property type="evidence" value="ECO:0007669"/>
    <property type="project" value="UniProtKB-SubCell"/>
</dbReference>